<evidence type="ECO:0000313" key="8">
    <source>
        <dbReference type="Proteomes" id="UP000692954"/>
    </source>
</evidence>
<gene>
    <name evidence="7" type="ORF">PSON_ATCC_30995.1.T0440092</name>
</gene>
<dbReference type="Proteomes" id="UP000692954">
    <property type="component" value="Unassembled WGS sequence"/>
</dbReference>
<reference evidence="7" key="1">
    <citation type="submission" date="2021-01" db="EMBL/GenBank/DDBJ databases">
        <authorList>
            <consortium name="Genoscope - CEA"/>
            <person name="William W."/>
        </authorList>
    </citation>
    <scope>NUCLEOTIDE SEQUENCE</scope>
</reference>
<comment type="caution">
    <text evidence="7">The sequence shown here is derived from an EMBL/GenBank/DDBJ whole genome shotgun (WGS) entry which is preliminary data.</text>
</comment>
<dbReference type="GO" id="GO:0004674">
    <property type="term" value="F:protein serine/threonine kinase activity"/>
    <property type="evidence" value="ECO:0007669"/>
    <property type="project" value="TreeGrafter"/>
</dbReference>
<keyword evidence="2" id="KW-0547">Nucleotide-binding</keyword>
<keyword evidence="8" id="KW-1185">Reference proteome</keyword>
<keyword evidence="3" id="KW-0418">Kinase</keyword>
<dbReference type="PROSITE" id="PS50011">
    <property type="entry name" value="PROTEIN_KINASE_DOM"/>
    <property type="match status" value="1"/>
</dbReference>
<dbReference type="GO" id="GO:0005524">
    <property type="term" value="F:ATP binding"/>
    <property type="evidence" value="ECO:0007669"/>
    <property type="project" value="UniProtKB-KW"/>
</dbReference>
<evidence type="ECO:0000256" key="1">
    <source>
        <dbReference type="ARBA" id="ARBA00022679"/>
    </source>
</evidence>
<evidence type="ECO:0000259" key="6">
    <source>
        <dbReference type="PROSITE" id="PS50011"/>
    </source>
</evidence>
<evidence type="ECO:0000256" key="2">
    <source>
        <dbReference type="ARBA" id="ARBA00022741"/>
    </source>
</evidence>
<evidence type="ECO:0000256" key="3">
    <source>
        <dbReference type="ARBA" id="ARBA00022777"/>
    </source>
</evidence>
<dbReference type="InterPro" id="IPR001245">
    <property type="entry name" value="Ser-Thr/Tyr_kinase_cat_dom"/>
</dbReference>
<evidence type="ECO:0000256" key="4">
    <source>
        <dbReference type="ARBA" id="ARBA00022840"/>
    </source>
</evidence>
<dbReference type="InterPro" id="IPR000719">
    <property type="entry name" value="Prot_kinase_dom"/>
</dbReference>
<dbReference type="EMBL" id="CAJJDN010000044">
    <property type="protein sequence ID" value="CAD8082860.1"/>
    <property type="molecule type" value="Genomic_DNA"/>
</dbReference>
<feature type="domain" description="Protein kinase" evidence="6">
    <location>
        <begin position="19"/>
        <end position="292"/>
    </location>
</feature>
<name>A0A8S1MRR1_9CILI</name>
<dbReference type="OrthoDB" id="313094at2759"/>
<dbReference type="AlphaFoldDB" id="A0A8S1MRR1"/>
<feature type="region of interest" description="Disordered" evidence="5">
    <location>
        <begin position="395"/>
        <end position="414"/>
    </location>
</feature>
<keyword evidence="4" id="KW-0067">ATP-binding</keyword>
<proteinExistence type="predicted"/>
<organism evidence="7 8">
    <name type="scientific">Paramecium sonneborni</name>
    <dbReference type="NCBI Taxonomy" id="65129"/>
    <lineage>
        <taxon>Eukaryota</taxon>
        <taxon>Sar</taxon>
        <taxon>Alveolata</taxon>
        <taxon>Ciliophora</taxon>
        <taxon>Intramacronucleata</taxon>
        <taxon>Oligohymenophorea</taxon>
        <taxon>Peniculida</taxon>
        <taxon>Parameciidae</taxon>
        <taxon>Paramecium</taxon>
    </lineage>
</organism>
<evidence type="ECO:0000256" key="5">
    <source>
        <dbReference type="SAM" id="MobiDB-lite"/>
    </source>
</evidence>
<dbReference type="PANTHER" id="PTHR43671:SF106">
    <property type="entry name" value="NIMA-LIKE KINASE"/>
    <property type="match status" value="1"/>
</dbReference>
<evidence type="ECO:0000313" key="7">
    <source>
        <dbReference type="EMBL" id="CAD8082860.1"/>
    </source>
</evidence>
<protein>
    <recommendedName>
        <fullName evidence="6">Protein kinase domain-containing protein</fullName>
    </recommendedName>
</protein>
<accession>A0A8S1MRR1</accession>
<dbReference type="Pfam" id="PF07714">
    <property type="entry name" value="PK_Tyr_Ser-Thr"/>
    <property type="match status" value="1"/>
</dbReference>
<feature type="region of interest" description="Disordered" evidence="5">
    <location>
        <begin position="298"/>
        <end position="330"/>
    </location>
</feature>
<dbReference type="InterPro" id="IPR050660">
    <property type="entry name" value="NEK_Ser/Thr_kinase"/>
</dbReference>
<dbReference type="PANTHER" id="PTHR43671">
    <property type="entry name" value="SERINE/THREONINE-PROTEIN KINASE NEK"/>
    <property type="match status" value="1"/>
</dbReference>
<keyword evidence="1" id="KW-0808">Transferase</keyword>
<sequence>MGANSSQGEKFVQEFQKQCVKVRELKDLRFGDVQIYRTQQNTYIMVKSIWCNNSSEYETSISNCEQRSKIQHQNLVKLLGFHSNSQNQWCGDFSKITVYLEFFDYTLEKSIETRRQTNQYFTEAELWKMLFTIAKLGIYLEEQNKVLGDIRPCNIQLSDDLKMAELGILKPDQTGYQRQINNQEVAYLSPEQLYSFNNPSNTAKSDVYSLGVTMLECSTLISGKNLYKSNRIDGNLLQQLLETVRQLEYSNPWYRMVRELLKEQPDERPSYQDIYDALKQFEVQILNLQPFSLIYQQPQPPQQSISPYRPSYQQYSQSLPPQHQQQQQYPQSQIPIQFQQQFQQQQPQQQVIQPQQQQQQQQVIQPQQLHSLPQQPSYQYQQQVLPQHQPILASQLPQQQTQQQPIPQSQFPPQQQSYMYSYQQQPYLNELANAQSNYFVQQPVHHLPQQIEQSPYHTLQSPQNMTSTMYYQEEEQGDGLNEIDRKIQQALKMTRDTEKRNKQTPNYY</sequence>